<dbReference type="GO" id="GO:0008825">
    <property type="term" value="F:cyclopropane-fatty-acyl-phospholipid synthase activity"/>
    <property type="evidence" value="ECO:0007669"/>
    <property type="project" value="UniProtKB-EC"/>
</dbReference>
<dbReference type="NCBIfam" id="NF008686">
    <property type="entry name" value="PRK11705.1"/>
    <property type="match status" value="1"/>
</dbReference>
<dbReference type="PANTHER" id="PTHR43667">
    <property type="entry name" value="CYCLOPROPANE-FATTY-ACYL-PHOSPHOLIPID SYNTHASE"/>
    <property type="match status" value="1"/>
</dbReference>
<evidence type="ECO:0000313" key="8">
    <source>
        <dbReference type="Proteomes" id="UP000000310"/>
    </source>
</evidence>
<dbReference type="InterPro" id="IPR050723">
    <property type="entry name" value="CFA/CMAS"/>
</dbReference>
<dbReference type="KEGG" id="psn:Pedsa_3663"/>
<feature type="active site" evidence="6">
    <location>
        <position position="341"/>
    </location>
</feature>
<dbReference type="GO" id="GO:0008610">
    <property type="term" value="P:lipid biosynthetic process"/>
    <property type="evidence" value="ECO:0007669"/>
    <property type="project" value="InterPro"/>
</dbReference>
<reference evidence="8" key="2">
    <citation type="submission" date="2011-02" db="EMBL/GenBank/DDBJ databases">
        <title>The complete genome of Pedobacter saltans DSM 12145.</title>
        <authorList>
            <consortium name="US DOE Joint Genome Institute (JGI-PGF)"/>
            <person name="Lucas S."/>
            <person name="Copeland A."/>
            <person name="Lapidus A."/>
            <person name="Bruce D."/>
            <person name="Goodwin L."/>
            <person name="Pitluck S."/>
            <person name="Kyrpides N."/>
            <person name="Mavromatis K."/>
            <person name="Pagani I."/>
            <person name="Ivanova N."/>
            <person name="Ovchinnikova G."/>
            <person name="Lu M."/>
            <person name="Detter J.C."/>
            <person name="Han C."/>
            <person name="Land M."/>
            <person name="Hauser L."/>
            <person name="Markowitz V."/>
            <person name="Cheng J.-F."/>
            <person name="Hugenholtz P."/>
            <person name="Woyke T."/>
            <person name="Wu D."/>
            <person name="Tindall B."/>
            <person name="Pomrenke H.G."/>
            <person name="Brambilla E."/>
            <person name="Klenk H.-P."/>
            <person name="Eisen J.A."/>
        </authorList>
    </citation>
    <scope>NUCLEOTIDE SEQUENCE [LARGE SCALE GENOMIC DNA]</scope>
    <source>
        <strain evidence="8">ATCC 51119 / DSM 12145 / JCM 21818 / LMG 10337 / NBRC 100064 / NCIMB 13643</strain>
    </source>
</reference>
<dbReference type="RefSeq" id="WP_013634675.1">
    <property type="nucleotide sequence ID" value="NC_015177.1"/>
</dbReference>
<organism evidence="7 8">
    <name type="scientific">Pseudopedobacter saltans (strain ATCC 51119 / DSM 12145 / JCM 21818 / CCUG 39354 / LMG 10337 / NBRC 100064 / NCIMB 13643)</name>
    <name type="common">Pedobacter saltans</name>
    <dbReference type="NCBI Taxonomy" id="762903"/>
    <lineage>
        <taxon>Bacteria</taxon>
        <taxon>Pseudomonadati</taxon>
        <taxon>Bacteroidota</taxon>
        <taxon>Sphingobacteriia</taxon>
        <taxon>Sphingobacteriales</taxon>
        <taxon>Sphingobacteriaceae</taxon>
        <taxon>Pseudopedobacter</taxon>
    </lineage>
</organism>
<dbReference type="Gene3D" id="3.40.50.150">
    <property type="entry name" value="Vaccinia Virus protein VP39"/>
    <property type="match status" value="1"/>
</dbReference>
<gene>
    <name evidence="7" type="ordered locus">Pedsa_3663</name>
</gene>
<evidence type="ECO:0000256" key="3">
    <source>
        <dbReference type="ARBA" id="ARBA00022679"/>
    </source>
</evidence>
<dbReference type="SUPFAM" id="SSF53335">
    <property type="entry name" value="S-adenosyl-L-methionine-dependent methyltransferases"/>
    <property type="match status" value="1"/>
</dbReference>
<evidence type="ECO:0000256" key="1">
    <source>
        <dbReference type="ARBA" id="ARBA00010815"/>
    </source>
</evidence>
<evidence type="ECO:0000256" key="4">
    <source>
        <dbReference type="ARBA" id="ARBA00022691"/>
    </source>
</evidence>
<evidence type="ECO:0000313" key="7">
    <source>
        <dbReference type="EMBL" id="ADY54192.1"/>
    </source>
</evidence>
<dbReference type="EMBL" id="CP002545">
    <property type="protein sequence ID" value="ADY54192.1"/>
    <property type="molecule type" value="Genomic_DNA"/>
</dbReference>
<keyword evidence="5" id="KW-0443">Lipid metabolism</keyword>
<keyword evidence="8" id="KW-1185">Reference proteome</keyword>
<dbReference type="AlphaFoldDB" id="F0S5L8"/>
<evidence type="ECO:0000256" key="6">
    <source>
        <dbReference type="PIRSR" id="PIRSR003085-1"/>
    </source>
</evidence>
<dbReference type="GO" id="GO:0032259">
    <property type="term" value="P:methylation"/>
    <property type="evidence" value="ECO:0007669"/>
    <property type="project" value="UniProtKB-KW"/>
</dbReference>
<proteinExistence type="inferred from homology"/>
<dbReference type="Proteomes" id="UP000000310">
    <property type="component" value="Chromosome"/>
</dbReference>
<dbReference type="EC" id="2.1.1.79" evidence="7"/>
<evidence type="ECO:0000256" key="2">
    <source>
        <dbReference type="ARBA" id="ARBA00022603"/>
    </source>
</evidence>
<reference evidence="7 8" key="1">
    <citation type="journal article" date="2011" name="Stand. Genomic Sci.">
        <title>Complete genome sequence of the gliding, heparinolytic Pedobacter saltans type strain (113).</title>
        <authorList>
            <person name="Liolios K."/>
            <person name="Sikorski J."/>
            <person name="Lu M."/>
            <person name="Nolan M."/>
            <person name="Lapidus A."/>
            <person name="Lucas S."/>
            <person name="Hammon N."/>
            <person name="Deshpande S."/>
            <person name="Cheng J.F."/>
            <person name="Tapia R."/>
            <person name="Han C."/>
            <person name="Goodwin L."/>
            <person name="Pitluck S."/>
            <person name="Huntemann M."/>
            <person name="Ivanova N."/>
            <person name="Pagani I."/>
            <person name="Mavromatis K."/>
            <person name="Ovchinikova G."/>
            <person name="Pati A."/>
            <person name="Chen A."/>
            <person name="Palaniappan K."/>
            <person name="Land M."/>
            <person name="Hauser L."/>
            <person name="Brambilla E.M."/>
            <person name="Kotsyurbenko O."/>
            <person name="Rohde M."/>
            <person name="Tindall B.J."/>
            <person name="Abt B."/>
            <person name="Goker M."/>
            <person name="Detter J.C."/>
            <person name="Woyke T."/>
            <person name="Bristow J."/>
            <person name="Eisen J.A."/>
            <person name="Markowitz V."/>
            <person name="Hugenholtz P."/>
            <person name="Klenk H.P."/>
            <person name="Kyrpides N.C."/>
        </authorList>
    </citation>
    <scope>NUCLEOTIDE SEQUENCE [LARGE SCALE GENOMIC DNA]</scope>
    <source>
        <strain evidence="8">ATCC 51119 / DSM 12145 / JCM 21818 / LMG 10337 / NBRC 100064 / NCIMB 13643</strain>
    </source>
</reference>
<accession>F0S5L8</accession>
<name>F0S5L8_PSESL</name>
<dbReference type="Pfam" id="PF02353">
    <property type="entry name" value="CMAS"/>
    <property type="match status" value="1"/>
</dbReference>
<dbReference type="PIRSF" id="PIRSF003085">
    <property type="entry name" value="CMAS"/>
    <property type="match status" value="1"/>
</dbReference>
<keyword evidence="3 7" id="KW-0808">Transferase</keyword>
<comment type="similarity">
    <text evidence="1">Belongs to the CFA/CMAS family.</text>
</comment>
<dbReference type="OrthoDB" id="9782855at2"/>
<keyword evidence="2 7" id="KW-0489">Methyltransferase</keyword>
<dbReference type="CDD" id="cd02440">
    <property type="entry name" value="AdoMet_MTases"/>
    <property type="match status" value="1"/>
</dbReference>
<keyword evidence="4" id="KW-0949">S-adenosyl-L-methionine</keyword>
<protein>
    <submittedName>
        <fullName evidence="7">Cyclopropane-fatty-acyl-phospholipid synthase</fullName>
        <ecNumber evidence="7">2.1.1.79</ecNumber>
    </submittedName>
</protein>
<evidence type="ECO:0000256" key="5">
    <source>
        <dbReference type="ARBA" id="ARBA00023098"/>
    </source>
</evidence>
<dbReference type="HOGENOM" id="CLU_026434_6_0_10"/>
<dbReference type="eggNOG" id="COG2230">
    <property type="taxonomic scope" value="Bacteria"/>
</dbReference>
<dbReference type="InterPro" id="IPR029063">
    <property type="entry name" value="SAM-dependent_MTases_sf"/>
</dbReference>
<dbReference type="PANTHER" id="PTHR43667:SF1">
    <property type="entry name" value="CYCLOPROPANE-FATTY-ACYL-PHOSPHOLIPID SYNTHASE"/>
    <property type="match status" value="1"/>
</dbReference>
<sequence length="370" mass="42987">MNSQSFIEQTLTEAGITVNGENPFDIQINDNRFYKRVLKDGSLGLGESYMEGWWDCRALDDFLYRIIQFGGEKKVKTNINSICLVLAAKLFNRQSLKRATKVARKHYNLGNNLFEHILDKYMMYSCAYWNKASDLDQAQENKLDLICRKLKLSPGHKVLDIGCGWGGFAQFAAQNYGVQVTGVTISSNQAELASKRCANLPVEIKLKDYRDIAEKFDRIVSIGMFEHVGTKNYPVFMDVVHRNLKNDGIFLLHSIGGNENRITTDPWIDRYIFPNSVIPSPSQVSAAFEKQFTLQDWHNFGHYYDDTLMEWLRKFKIAWPAIKNQYDDQFYRMWEYYLNICAASFRSGKNHLWQIVLTKQCYNINYQSVR</sequence>
<dbReference type="STRING" id="762903.Pedsa_3663"/>
<dbReference type="InterPro" id="IPR003333">
    <property type="entry name" value="CMAS"/>
</dbReference>